<dbReference type="AlphaFoldDB" id="A0A365H2K8"/>
<evidence type="ECO:0000313" key="2">
    <source>
        <dbReference type="EMBL" id="RAY13222.1"/>
    </source>
</evidence>
<dbReference type="Pfam" id="PF13560">
    <property type="entry name" value="HTH_31"/>
    <property type="match status" value="1"/>
</dbReference>
<dbReference type="EMBL" id="QLYX01000010">
    <property type="protein sequence ID" value="RAY13222.1"/>
    <property type="molecule type" value="Genomic_DNA"/>
</dbReference>
<dbReference type="PROSITE" id="PS50943">
    <property type="entry name" value="HTH_CROC1"/>
    <property type="match status" value="1"/>
</dbReference>
<dbReference type="Pfam" id="PF19054">
    <property type="entry name" value="DUF5753"/>
    <property type="match status" value="1"/>
</dbReference>
<dbReference type="GO" id="GO:0003677">
    <property type="term" value="F:DNA binding"/>
    <property type="evidence" value="ECO:0007669"/>
    <property type="project" value="InterPro"/>
</dbReference>
<dbReference type="InterPro" id="IPR010982">
    <property type="entry name" value="Lambda_DNA-bd_dom_sf"/>
</dbReference>
<dbReference type="Gene3D" id="1.10.260.40">
    <property type="entry name" value="lambda repressor-like DNA-binding domains"/>
    <property type="match status" value="1"/>
</dbReference>
<evidence type="ECO:0000259" key="1">
    <source>
        <dbReference type="PROSITE" id="PS50943"/>
    </source>
</evidence>
<sequence length="266" mass="29510">MPPKRDRNRISPALRAFGNALKRIRESTGLSQDQAGAKVPVSGSYIGMVEQGKTRCRREMAVTLDKALGANGILVTLWDDLVMDAAYPTWFDWPTIEGQATHLQTYQCLVMPGLLQHEDYARALLGGDEEAVKARLSRAEILTRKDPEPPRLTVVLAETVLYHQVGGKETMRAQLEHLLAAPQELVTVQILTGPLHPGGVLGAFAIATLEDRTEVAYVETAARGLTMGETEDIRALSDAFDRIRSRVLPVDQSRDLIRKVMEERWT</sequence>
<organism evidence="2 3">
    <name type="scientific">Actinomadura craniellae</name>
    <dbReference type="NCBI Taxonomy" id="2231787"/>
    <lineage>
        <taxon>Bacteria</taxon>
        <taxon>Bacillati</taxon>
        <taxon>Actinomycetota</taxon>
        <taxon>Actinomycetes</taxon>
        <taxon>Streptosporangiales</taxon>
        <taxon>Thermomonosporaceae</taxon>
        <taxon>Actinomadura</taxon>
    </lineage>
</organism>
<keyword evidence="3" id="KW-1185">Reference proteome</keyword>
<dbReference type="InterPro" id="IPR043917">
    <property type="entry name" value="DUF5753"/>
</dbReference>
<name>A0A365H2K8_9ACTN</name>
<evidence type="ECO:0000313" key="3">
    <source>
        <dbReference type="Proteomes" id="UP000251891"/>
    </source>
</evidence>
<protein>
    <submittedName>
        <fullName evidence="2">XRE family transcriptional regulator</fullName>
    </submittedName>
</protein>
<dbReference type="CDD" id="cd00093">
    <property type="entry name" value="HTH_XRE"/>
    <property type="match status" value="1"/>
</dbReference>
<dbReference type="InterPro" id="IPR001387">
    <property type="entry name" value="Cro/C1-type_HTH"/>
</dbReference>
<dbReference type="OrthoDB" id="3469353at2"/>
<dbReference type="RefSeq" id="WP_111869915.1">
    <property type="nucleotide sequence ID" value="NZ_QLYX01000010.1"/>
</dbReference>
<feature type="domain" description="HTH cro/C1-type" evidence="1">
    <location>
        <begin position="21"/>
        <end position="75"/>
    </location>
</feature>
<accession>A0A365H2K8</accession>
<comment type="caution">
    <text evidence="2">The sequence shown here is derived from an EMBL/GenBank/DDBJ whole genome shotgun (WGS) entry which is preliminary data.</text>
</comment>
<reference evidence="2 3" key="1">
    <citation type="submission" date="2018-06" db="EMBL/GenBank/DDBJ databases">
        <title>Actinomadura craniellae sp. nov. isolated from marine sponge Craniella sp.</title>
        <authorList>
            <person name="Li L."/>
            <person name="Xu Q.H."/>
            <person name="Lin H.W."/>
            <person name="Lu Y.H."/>
        </authorList>
    </citation>
    <scope>NUCLEOTIDE SEQUENCE [LARGE SCALE GENOMIC DNA]</scope>
    <source>
        <strain evidence="2 3">LHW63021</strain>
    </source>
</reference>
<proteinExistence type="predicted"/>
<dbReference type="SMART" id="SM00530">
    <property type="entry name" value="HTH_XRE"/>
    <property type="match status" value="1"/>
</dbReference>
<dbReference type="SUPFAM" id="SSF47413">
    <property type="entry name" value="lambda repressor-like DNA-binding domains"/>
    <property type="match status" value="1"/>
</dbReference>
<gene>
    <name evidence="2" type="ORF">DPM19_22325</name>
</gene>
<dbReference type="Proteomes" id="UP000251891">
    <property type="component" value="Unassembled WGS sequence"/>
</dbReference>